<gene>
    <name evidence="5" type="primary">106664802</name>
</gene>
<dbReference type="InterPro" id="IPR050373">
    <property type="entry name" value="Fibrinogen_C-term_domain"/>
</dbReference>
<dbReference type="KEGG" id="clec:106664802"/>
<evidence type="ECO:0000313" key="5">
    <source>
        <dbReference type="EnsemblMetazoa" id="XP_014246294.1"/>
    </source>
</evidence>
<feature type="signal peptide" evidence="3">
    <location>
        <begin position="1"/>
        <end position="17"/>
    </location>
</feature>
<evidence type="ECO:0000313" key="6">
    <source>
        <dbReference type="Proteomes" id="UP000494040"/>
    </source>
</evidence>
<dbReference type="Proteomes" id="UP000494040">
    <property type="component" value="Unassembled WGS sequence"/>
</dbReference>
<accession>A0A8I6RQE9</accession>
<feature type="coiled-coil region" evidence="2">
    <location>
        <begin position="32"/>
        <end position="104"/>
    </location>
</feature>
<evidence type="ECO:0000256" key="1">
    <source>
        <dbReference type="ARBA" id="ARBA00023157"/>
    </source>
</evidence>
<dbReference type="PROSITE" id="PS00514">
    <property type="entry name" value="FIBRINOGEN_C_1"/>
    <property type="match status" value="1"/>
</dbReference>
<keyword evidence="2" id="KW-0175">Coiled coil</keyword>
<dbReference type="SUPFAM" id="SSF56496">
    <property type="entry name" value="Fibrinogen C-terminal domain-like"/>
    <property type="match status" value="1"/>
</dbReference>
<dbReference type="AlphaFoldDB" id="A0A8I6RQE9"/>
<reference evidence="5" key="1">
    <citation type="submission" date="2022-01" db="UniProtKB">
        <authorList>
            <consortium name="EnsemblMetazoa"/>
        </authorList>
    </citation>
    <scope>IDENTIFICATION</scope>
</reference>
<evidence type="ECO:0000256" key="3">
    <source>
        <dbReference type="SAM" id="SignalP"/>
    </source>
</evidence>
<dbReference type="EnsemblMetazoa" id="XM_014390808.2">
    <property type="protein sequence ID" value="XP_014246294.1"/>
    <property type="gene ID" value="LOC106664802"/>
</dbReference>
<keyword evidence="3" id="KW-0732">Signal</keyword>
<sequence>MKLILHVLALYVAVSFADDDEVRTLKTQINSLLEGKEQQAQLAEQLKELRQEVAVLRERCRGVRNAGTRTKWLEASLSEARGQVSELGAAIDRAETTINTLRTQVASNTRAISKIGTTAAAREARSYNEVYENDVYRSSSDATEKKTRHQRVLRKRVDSLETMARDLAHSQRTLDGRLNAMSQRIELIEGGGNNGSSIDKVHASVLELLESVEALETKVDNNLPTVQKEISRTEISLSEVIQQTAIVKEEQENQKISLKAISAGLSSMQDKLASMSSAPATTENTTIHLNHAKIGSKSTTEVVSELNTVISDFKRVVDSLPRDCKGVQGRKIVMIKVGEDPRLVTCDDGWIIVQKRKDGSIQFNRDWEEYAKGFGNPQGEFWIGNEGLHHLSKDNNTRLKVDMIDIYGKLWSADYSFFKVGDRDSGFKLNVSGFSGNASDAMDYQNGMQFSARDSDRDISNTHCAANYEGGWWFSHCQHANLNGRYNLGLTWFHAAKNEWIAVAESTMKLRLD</sequence>
<dbReference type="SMART" id="SM00186">
    <property type="entry name" value="FBG"/>
    <property type="match status" value="1"/>
</dbReference>
<dbReference type="GO" id="GO:0005615">
    <property type="term" value="C:extracellular space"/>
    <property type="evidence" value="ECO:0007669"/>
    <property type="project" value="TreeGrafter"/>
</dbReference>
<dbReference type="PROSITE" id="PS51406">
    <property type="entry name" value="FIBRINOGEN_C_2"/>
    <property type="match status" value="1"/>
</dbReference>
<dbReference type="CDD" id="cd00087">
    <property type="entry name" value="FReD"/>
    <property type="match status" value="1"/>
</dbReference>
<feature type="chain" id="PRO_5035189815" description="Fibrinogen C-terminal domain-containing protein" evidence="3">
    <location>
        <begin position="18"/>
        <end position="513"/>
    </location>
</feature>
<dbReference type="InterPro" id="IPR020837">
    <property type="entry name" value="Fibrinogen_CS"/>
</dbReference>
<protein>
    <recommendedName>
        <fullName evidence="4">Fibrinogen C-terminal domain-containing protein</fullName>
    </recommendedName>
</protein>
<organism evidence="5 6">
    <name type="scientific">Cimex lectularius</name>
    <name type="common">Bed bug</name>
    <name type="synonym">Acanthia lectularia</name>
    <dbReference type="NCBI Taxonomy" id="79782"/>
    <lineage>
        <taxon>Eukaryota</taxon>
        <taxon>Metazoa</taxon>
        <taxon>Ecdysozoa</taxon>
        <taxon>Arthropoda</taxon>
        <taxon>Hexapoda</taxon>
        <taxon>Insecta</taxon>
        <taxon>Pterygota</taxon>
        <taxon>Neoptera</taxon>
        <taxon>Paraneoptera</taxon>
        <taxon>Hemiptera</taxon>
        <taxon>Heteroptera</taxon>
        <taxon>Panheteroptera</taxon>
        <taxon>Cimicomorpha</taxon>
        <taxon>Cimicidae</taxon>
        <taxon>Cimex</taxon>
    </lineage>
</organism>
<proteinExistence type="predicted"/>
<dbReference type="Gene3D" id="1.10.287.1490">
    <property type="match status" value="1"/>
</dbReference>
<dbReference type="InterPro" id="IPR002181">
    <property type="entry name" value="Fibrinogen_a/b/g_C_dom"/>
</dbReference>
<dbReference type="OMA" id="WADYAHG"/>
<dbReference type="InterPro" id="IPR036056">
    <property type="entry name" value="Fibrinogen-like_C"/>
</dbReference>
<evidence type="ECO:0000259" key="4">
    <source>
        <dbReference type="PROSITE" id="PS51406"/>
    </source>
</evidence>
<keyword evidence="1" id="KW-1015">Disulfide bond</keyword>
<keyword evidence="6" id="KW-1185">Reference proteome</keyword>
<name>A0A8I6RQE9_CIMLE</name>
<evidence type="ECO:0000256" key="2">
    <source>
        <dbReference type="SAM" id="Coils"/>
    </source>
</evidence>
<dbReference type="OrthoDB" id="9990035at2759"/>
<feature type="domain" description="Fibrinogen C-terminal" evidence="4">
    <location>
        <begin position="315"/>
        <end position="513"/>
    </location>
</feature>
<dbReference type="PANTHER" id="PTHR19143:SF444">
    <property type="entry name" value="PROTEIN SCABROUS"/>
    <property type="match status" value="1"/>
</dbReference>
<dbReference type="Pfam" id="PF00147">
    <property type="entry name" value="Fibrinogen_C"/>
    <property type="match status" value="1"/>
</dbReference>
<dbReference type="InterPro" id="IPR014716">
    <property type="entry name" value="Fibrinogen_a/b/g_C_1"/>
</dbReference>
<dbReference type="Gene3D" id="3.90.215.10">
    <property type="entry name" value="Gamma Fibrinogen, chain A, domain 1"/>
    <property type="match status" value="1"/>
</dbReference>
<dbReference type="PANTHER" id="PTHR19143">
    <property type="entry name" value="FIBRINOGEN/TENASCIN/ANGIOPOEITIN"/>
    <property type="match status" value="1"/>
</dbReference>